<dbReference type="AlphaFoldDB" id="A0A540VLN6"/>
<dbReference type="Gene3D" id="3.90.1570.50">
    <property type="match status" value="1"/>
</dbReference>
<keyword evidence="9 11" id="KW-0067">ATP-binding</keyword>
<keyword evidence="7 14" id="KW-0255">Endonuclease</keyword>
<proteinExistence type="inferred from homology"/>
<comment type="catalytic activity">
    <reaction evidence="1 11">
        <text>Endonucleolytic cleavage of DNA to give random double-stranded fragments with terminal 5'-phosphates, ATP is simultaneously hydrolyzed.</text>
        <dbReference type="EC" id="3.1.21.3"/>
    </reaction>
</comment>
<evidence type="ECO:0000256" key="12">
    <source>
        <dbReference type="SAM" id="Coils"/>
    </source>
</evidence>
<dbReference type="CDD" id="cd18030">
    <property type="entry name" value="DEXHc_RE_I_HsdR"/>
    <property type="match status" value="1"/>
</dbReference>
<dbReference type="GO" id="GO:0009307">
    <property type="term" value="P:DNA restriction-modification system"/>
    <property type="evidence" value="ECO:0007669"/>
    <property type="project" value="UniProtKB-KW"/>
</dbReference>
<evidence type="ECO:0000256" key="8">
    <source>
        <dbReference type="ARBA" id="ARBA00022801"/>
    </source>
</evidence>
<comment type="function">
    <text evidence="11">Subunit R is required for both nuclease and ATPase activities, but not for modification.</text>
</comment>
<evidence type="ECO:0000259" key="13">
    <source>
        <dbReference type="PROSITE" id="PS51192"/>
    </source>
</evidence>
<evidence type="ECO:0000256" key="6">
    <source>
        <dbReference type="ARBA" id="ARBA00022747"/>
    </source>
</evidence>
<dbReference type="PANTHER" id="PTHR30195:SF15">
    <property type="entry name" value="TYPE I RESTRICTION ENZYME HINDI ENDONUCLEASE SUBUNIT"/>
    <property type="match status" value="1"/>
</dbReference>
<name>A0A540VLN6_9CHLR</name>
<accession>A0A540VLN6</accession>
<sequence>MNEAQLEQLALDWLADLGWTHVFGPDIAPDGPTPERSGYDQVILTGRLREALARINPDLPPAALEDALRQITRPESPSLVENNRRFHRFLTDGVDVSYLRNGREVHEKAWLIDVDDLANNDWLAVSQFTVIINKKNRRPDILLFVNGLPLVDIELKNPEDENATLHHAYNQIQTYKAHIPDLYHTNELLVVADGLAARVGALTSGWDRFMPWRTIDGTDLYREPGNEQQTDGILQPGLKTVIYGVFEQRRFLDLIHNFVVFEDDGAHIIKKVAAYHQFHATNKALACTLSACGIDADPRRLLARFPRLDADNPFSTLREERSRYGPDSDHFGSRKIGVVWHTQGSGKSLLMTFFAGKVIRHPAMENPTLVVITDRNDLDDQLFATFAACRDLIRQTPVQAESREHLRQLLTVPAGGVIFTTIQKFFPDAKGARYPQLSDRRNIVVIADEAHRSQYDFIDGFARHMHDALPNASFIGFTGTPIERDDRSTPAVFGDYIDKYDILRAVEDGATVPIYYESRLARLELREEEKPRIDPEFEEITEGQEEEVRHRLRTKWAALEAMVGAEKRIALVAQDLVQHFENRLAILDGKGMIVTMSRRIAVEMYNAIVEIRPDWHSDDDGQGAIKVVMSGSATDPLEWQPHIRNKAGREALARRFKDPDDPLKLVIVRDMWLTGFDCPALHTMYVDKPMRGHGLMQAIARVNRVFKDKPGGLVVDYLGLADQLKRALADYTEAGGRGDAAIDQEQAVLVMQEKLEVVRAMFHGFDYLSLLDAPPERRMAGVAAAMDHILQLEDGKKRYLGEVTALSKAFALATPHEAALAVRDEVGFFQAVRSGIAKMAATGEGKAPDELDSAIRQLVSRAVASDEVIDIFAAAGLPRPDISILSDEFLAEVRQLPHRNLAVELLRKLIQDEIKVRSRKNVVQARSFAQMLEQAIRRYQNRAIEAAQVIEELIHLAKEMQAAQHRGEDLGLNEDEIAFYDALGVNDSAVQVLGDETLKQIAQELVRAVRRSVTIDWNLRENARAQMRVIVKRILRRYGYPPDKQEKATQTVLEQAEVLCQDWLMDA</sequence>
<keyword evidence="8 11" id="KW-0378">Hydrolase</keyword>
<evidence type="ECO:0000256" key="7">
    <source>
        <dbReference type="ARBA" id="ARBA00022759"/>
    </source>
</evidence>
<evidence type="ECO:0000256" key="9">
    <source>
        <dbReference type="ARBA" id="ARBA00022840"/>
    </source>
</evidence>
<dbReference type="InterPro" id="IPR051268">
    <property type="entry name" value="Type-I_R_enzyme_R_subunit"/>
</dbReference>
<dbReference type="RefSeq" id="WP_141609038.1">
    <property type="nucleotide sequence ID" value="NZ_VIGC02000005.1"/>
</dbReference>
<dbReference type="EC" id="3.1.21.3" evidence="11"/>
<gene>
    <name evidence="14" type="ORF">FKZ61_05310</name>
</gene>
<dbReference type="GO" id="GO:0009035">
    <property type="term" value="F:type I site-specific deoxyribonuclease activity"/>
    <property type="evidence" value="ECO:0007669"/>
    <property type="project" value="UniProtKB-EC"/>
</dbReference>
<keyword evidence="4" id="KW-0540">Nuclease</keyword>
<evidence type="ECO:0000256" key="11">
    <source>
        <dbReference type="RuleBase" id="RU364115"/>
    </source>
</evidence>
<dbReference type="InterPro" id="IPR004473">
    <property type="entry name" value="Restrct_endonuc_typeI_HsdR"/>
</dbReference>
<evidence type="ECO:0000256" key="5">
    <source>
        <dbReference type="ARBA" id="ARBA00022741"/>
    </source>
</evidence>
<dbReference type="EMBL" id="VIGC01000005">
    <property type="protein sequence ID" value="TQE97053.1"/>
    <property type="molecule type" value="Genomic_DNA"/>
</dbReference>
<dbReference type="Pfam" id="PF04313">
    <property type="entry name" value="HSDR_N"/>
    <property type="match status" value="1"/>
</dbReference>
<dbReference type="InParanoid" id="A0A540VLN6"/>
<dbReference type="PROSITE" id="PS51192">
    <property type="entry name" value="HELICASE_ATP_BIND_1"/>
    <property type="match status" value="1"/>
</dbReference>
<dbReference type="InterPro" id="IPR007409">
    <property type="entry name" value="Restrct_endonuc_type1_HsdR_N"/>
</dbReference>
<evidence type="ECO:0000256" key="1">
    <source>
        <dbReference type="ARBA" id="ARBA00000851"/>
    </source>
</evidence>
<dbReference type="OrthoDB" id="9758243at2"/>
<dbReference type="GO" id="GO:0003677">
    <property type="term" value="F:DNA binding"/>
    <property type="evidence" value="ECO:0007669"/>
    <property type="project" value="UniProtKB-KW"/>
</dbReference>
<dbReference type="PANTHER" id="PTHR30195">
    <property type="entry name" value="TYPE I SITE-SPECIFIC DEOXYRIBONUCLEASE PROTEIN SUBUNIT M AND R"/>
    <property type="match status" value="1"/>
</dbReference>
<comment type="similarity">
    <text evidence="2 11">Belongs to the HsdR family.</text>
</comment>
<evidence type="ECO:0000313" key="14">
    <source>
        <dbReference type="EMBL" id="TQE97053.1"/>
    </source>
</evidence>
<feature type="domain" description="Helicase ATP-binding" evidence="13">
    <location>
        <begin position="328"/>
        <end position="499"/>
    </location>
</feature>
<evidence type="ECO:0000256" key="2">
    <source>
        <dbReference type="ARBA" id="ARBA00008598"/>
    </source>
</evidence>
<dbReference type="Proteomes" id="UP000317371">
    <property type="component" value="Unassembled WGS sequence"/>
</dbReference>
<dbReference type="Pfam" id="PF18766">
    <property type="entry name" value="SWI2_SNF2"/>
    <property type="match status" value="1"/>
</dbReference>
<keyword evidence="6 11" id="KW-0680">Restriction system</keyword>
<dbReference type="CDD" id="cd18800">
    <property type="entry name" value="SF2_C_EcoR124I-like"/>
    <property type="match status" value="1"/>
</dbReference>
<protein>
    <recommendedName>
        <fullName evidence="11">Type I restriction enzyme endonuclease subunit</fullName>
        <shortName evidence="11">R protein</shortName>
        <ecNumber evidence="11">3.1.21.3</ecNumber>
    </recommendedName>
</protein>
<dbReference type="InterPro" id="IPR021810">
    <property type="entry name" value="T1RH-like_C"/>
</dbReference>
<dbReference type="SMART" id="SM00487">
    <property type="entry name" value="DEXDc"/>
    <property type="match status" value="1"/>
</dbReference>
<dbReference type="InterPro" id="IPR040980">
    <property type="entry name" value="SWI2_SNF2"/>
</dbReference>
<dbReference type="Gene3D" id="3.40.50.300">
    <property type="entry name" value="P-loop containing nucleotide triphosphate hydrolases"/>
    <property type="match status" value="3"/>
</dbReference>
<comment type="subunit">
    <text evidence="3 11">The type I restriction/modification system is composed of three polypeptides R, M and S.</text>
</comment>
<reference evidence="14 15" key="1">
    <citation type="submission" date="2019-06" db="EMBL/GenBank/DDBJ databases">
        <title>Genome sequence of Litorilinea aerophila BAA-2444.</title>
        <authorList>
            <person name="Maclea K.S."/>
            <person name="Maurais E.G."/>
            <person name="Iannazzi L.C."/>
        </authorList>
    </citation>
    <scope>NUCLEOTIDE SEQUENCE [LARGE SCALE GENOMIC DNA]</scope>
    <source>
        <strain evidence="14 15">ATCC BAA-2444</strain>
    </source>
</reference>
<evidence type="ECO:0000256" key="4">
    <source>
        <dbReference type="ARBA" id="ARBA00022722"/>
    </source>
</evidence>
<keyword evidence="12" id="KW-0175">Coiled coil</keyword>
<keyword evidence="10 11" id="KW-0238">DNA-binding</keyword>
<dbReference type="GO" id="GO:0005524">
    <property type="term" value="F:ATP binding"/>
    <property type="evidence" value="ECO:0007669"/>
    <property type="project" value="UniProtKB-KW"/>
</dbReference>
<comment type="caution">
    <text evidence="14">The sequence shown here is derived from an EMBL/GenBank/DDBJ whole genome shotgun (WGS) entry which is preliminary data.</text>
</comment>
<keyword evidence="15" id="KW-1185">Reference proteome</keyword>
<evidence type="ECO:0000256" key="10">
    <source>
        <dbReference type="ARBA" id="ARBA00023125"/>
    </source>
</evidence>
<keyword evidence="5 11" id="KW-0547">Nucleotide-binding</keyword>
<dbReference type="Pfam" id="PF11867">
    <property type="entry name" value="T1RH-like_C"/>
    <property type="match status" value="1"/>
</dbReference>
<evidence type="ECO:0000313" key="15">
    <source>
        <dbReference type="Proteomes" id="UP000317371"/>
    </source>
</evidence>
<organism evidence="14 15">
    <name type="scientific">Litorilinea aerophila</name>
    <dbReference type="NCBI Taxonomy" id="1204385"/>
    <lineage>
        <taxon>Bacteria</taxon>
        <taxon>Bacillati</taxon>
        <taxon>Chloroflexota</taxon>
        <taxon>Caldilineae</taxon>
        <taxon>Caldilineales</taxon>
        <taxon>Caldilineaceae</taxon>
        <taxon>Litorilinea</taxon>
    </lineage>
</organism>
<dbReference type="InterPro" id="IPR027417">
    <property type="entry name" value="P-loop_NTPase"/>
</dbReference>
<evidence type="ECO:0000256" key="3">
    <source>
        <dbReference type="ARBA" id="ARBA00011296"/>
    </source>
</evidence>
<feature type="coiled-coil region" evidence="12">
    <location>
        <begin position="929"/>
        <end position="966"/>
    </location>
</feature>
<dbReference type="InterPro" id="IPR055180">
    <property type="entry name" value="HsdR_RecA-like_helicase_dom_2"/>
</dbReference>
<dbReference type="InterPro" id="IPR014001">
    <property type="entry name" value="Helicase_ATP-bd"/>
</dbReference>
<dbReference type="NCBIfam" id="TIGR00348">
    <property type="entry name" value="hsdR"/>
    <property type="match status" value="1"/>
</dbReference>
<dbReference type="CDD" id="cd22332">
    <property type="entry name" value="HsdR_N"/>
    <property type="match status" value="1"/>
</dbReference>
<dbReference type="Pfam" id="PF22679">
    <property type="entry name" value="T1R_D3-like"/>
    <property type="match status" value="1"/>
</dbReference>
<dbReference type="SUPFAM" id="SSF52540">
    <property type="entry name" value="P-loop containing nucleoside triphosphate hydrolases"/>
    <property type="match status" value="1"/>
</dbReference>